<name>A0A433DMJ3_9FUNG</name>
<keyword evidence="6" id="KW-0539">Nucleus</keyword>
<keyword evidence="10" id="KW-1185">Reference proteome</keyword>
<dbReference type="Proteomes" id="UP000268093">
    <property type="component" value="Unassembled WGS sequence"/>
</dbReference>
<evidence type="ECO:0000256" key="4">
    <source>
        <dbReference type="ARBA" id="ARBA00023125"/>
    </source>
</evidence>
<evidence type="ECO:0000313" key="10">
    <source>
        <dbReference type="Proteomes" id="UP000268093"/>
    </source>
</evidence>
<organism evidence="9 10">
    <name type="scientific">Jimgerdemannia flammicorona</name>
    <dbReference type="NCBI Taxonomy" id="994334"/>
    <lineage>
        <taxon>Eukaryota</taxon>
        <taxon>Fungi</taxon>
        <taxon>Fungi incertae sedis</taxon>
        <taxon>Mucoromycota</taxon>
        <taxon>Mucoromycotina</taxon>
        <taxon>Endogonomycetes</taxon>
        <taxon>Endogonales</taxon>
        <taxon>Endogonaceae</taxon>
        <taxon>Jimgerdemannia</taxon>
    </lineage>
</organism>
<feature type="domain" description="Xylanolytic transcriptional activator regulatory" evidence="8">
    <location>
        <begin position="263"/>
        <end position="373"/>
    </location>
</feature>
<gene>
    <name evidence="9" type="ORF">BC936DRAFT_141783</name>
</gene>
<dbReference type="GO" id="GO:0006351">
    <property type="term" value="P:DNA-templated transcription"/>
    <property type="evidence" value="ECO:0007669"/>
    <property type="project" value="InterPro"/>
</dbReference>
<reference evidence="9 10" key="1">
    <citation type="journal article" date="2018" name="New Phytol.">
        <title>Phylogenomics of Endogonaceae and evolution of mycorrhizas within Mucoromycota.</title>
        <authorList>
            <person name="Chang Y."/>
            <person name="Desiro A."/>
            <person name="Na H."/>
            <person name="Sandor L."/>
            <person name="Lipzen A."/>
            <person name="Clum A."/>
            <person name="Barry K."/>
            <person name="Grigoriev I.V."/>
            <person name="Martin F.M."/>
            <person name="Stajich J.E."/>
            <person name="Smith M.E."/>
            <person name="Bonito G."/>
            <person name="Spatafora J.W."/>
        </authorList>
    </citation>
    <scope>NUCLEOTIDE SEQUENCE [LARGE SCALE GENOMIC DNA]</scope>
    <source>
        <strain evidence="9 10">GMNB39</strain>
    </source>
</reference>
<sequence>MPTSNRRFTLYIFSDVAALQDRLQRMESLLHELAHKAPGGNASRGLESSDNPNTPPDEDRGERVVEGLNTLSLPPSPASASSYSPHRRFPSVSRSTPSENGSTGDNRAHRITSEGEGDDASSLSSDDNDLADHDPASRLRDQLRGMTIQDYDSIKYMGSSAGLHFINRHILSSGPIMIPGKNGFILQKLNDTDEELVILNYQVKDESTGTVALDAWPPKELMDRLIDLCVSCNSLYMIFAAFPAPKSPWLILLHIFAALTLASRYFLKVHPRMPIIHKQQFLRQYNQKITPLPPLLLISVYAVASRFITDKPADVLDKNESITKDGKKSTASELGALFYERAERLLETERRRSRISTVQSLLLLAMYFNETKDDEESRHW</sequence>
<dbReference type="PANTHER" id="PTHR31313:SF78">
    <property type="entry name" value="TRANSCRIPTION FACTOR DOMAIN-CONTAINING PROTEIN"/>
    <property type="match status" value="1"/>
</dbReference>
<keyword evidence="4" id="KW-0238">DNA-binding</keyword>
<evidence type="ECO:0000256" key="3">
    <source>
        <dbReference type="ARBA" id="ARBA00023015"/>
    </source>
</evidence>
<evidence type="ECO:0000259" key="8">
    <source>
        <dbReference type="Pfam" id="PF04082"/>
    </source>
</evidence>
<evidence type="ECO:0000256" key="2">
    <source>
        <dbReference type="ARBA" id="ARBA00022833"/>
    </source>
</evidence>
<evidence type="ECO:0000256" key="1">
    <source>
        <dbReference type="ARBA" id="ARBA00022723"/>
    </source>
</evidence>
<dbReference type="AlphaFoldDB" id="A0A433DMJ3"/>
<keyword evidence="1" id="KW-0479">Metal-binding</keyword>
<evidence type="ECO:0000256" key="5">
    <source>
        <dbReference type="ARBA" id="ARBA00023163"/>
    </source>
</evidence>
<evidence type="ECO:0000313" key="9">
    <source>
        <dbReference type="EMBL" id="RUP52082.1"/>
    </source>
</evidence>
<dbReference type="PANTHER" id="PTHR31313">
    <property type="entry name" value="TY1 ENHANCER ACTIVATOR"/>
    <property type="match status" value="1"/>
</dbReference>
<dbReference type="OrthoDB" id="2110361at2759"/>
<evidence type="ECO:0000256" key="6">
    <source>
        <dbReference type="ARBA" id="ARBA00023242"/>
    </source>
</evidence>
<dbReference type="GO" id="GO:0003677">
    <property type="term" value="F:DNA binding"/>
    <property type="evidence" value="ECO:0007669"/>
    <property type="project" value="UniProtKB-KW"/>
</dbReference>
<protein>
    <recommendedName>
        <fullName evidence="8">Xylanolytic transcriptional activator regulatory domain-containing protein</fullName>
    </recommendedName>
</protein>
<feature type="compositionally biased region" description="Polar residues" evidence="7">
    <location>
        <begin position="92"/>
        <end position="105"/>
    </location>
</feature>
<keyword evidence="5" id="KW-0804">Transcription</keyword>
<keyword evidence="2" id="KW-0862">Zinc</keyword>
<dbReference type="GO" id="GO:0008270">
    <property type="term" value="F:zinc ion binding"/>
    <property type="evidence" value="ECO:0007669"/>
    <property type="project" value="InterPro"/>
</dbReference>
<dbReference type="Pfam" id="PF04082">
    <property type="entry name" value="Fungal_trans"/>
    <property type="match status" value="1"/>
</dbReference>
<dbReference type="InterPro" id="IPR051615">
    <property type="entry name" value="Transcr_Regulatory_Elem"/>
</dbReference>
<dbReference type="EMBL" id="RBNI01000205">
    <property type="protein sequence ID" value="RUP52082.1"/>
    <property type="molecule type" value="Genomic_DNA"/>
</dbReference>
<evidence type="ECO:0000256" key="7">
    <source>
        <dbReference type="SAM" id="MobiDB-lite"/>
    </source>
</evidence>
<dbReference type="CDD" id="cd12148">
    <property type="entry name" value="fungal_TF_MHR"/>
    <property type="match status" value="1"/>
</dbReference>
<dbReference type="InterPro" id="IPR007219">
    <property type="entry name" value="XnlR_reg_dom"/>
</dbReference>
<keyword evidence="3" id="KW-0805">Transcription regulation</keyword>
<feature type="region of interest" description="Disordered" evidence="7">
    <location>
        <begin position="37"/>
        <end position="138"/>
    </location>
</feature>
<proteinExistence type="predicted"/>
<accession>A0A433DMJ3</accession>
<comment type="caution">
    <text evidence="9">The sequence shown here is derived from an EMBL/GenBank/DDBJ whole genome shotgun (WGS) entry which is preliminary data.</text>
</comment>